<reference evidence="3 4" key="2">
    <citation type="submission" date="2024-07" db="EMBL/GenBank/DDBJ databases">
        <authorList>
            <person name="Akdeniz Z."/>
        </authorList>
    </citation>
    <scope>NUCLEOTIDE SEQUENCE [LARGE SCALE GENOMIC DNA]</scope>
</reference>
<keyword evidence="1" id="KW-1133">Transmembrane helix</keyword>
<keyword evidence="1" id="KW-0812">Transmembrane</keyword>
<evidence type="ECO:0000256" key="1">
    <source>
        <dbReference type="SAM" id="Phobius"/>
    </source>
</evidence>
<evidence type="ECO:0000313" key="3">
    <source>
        <dbReference type="EMBL" id="CAL6064970.1"/>
    </source>
</evidence>
<name>A0AA86Q478_9EUKA</name>
<organism evidence="2">
    <name type="scientific">Hexamita inflata</name>
    <dbReference type="NCBI Taxonomy" id="28002"/>
    <lineage>
        <taxon>Eukaryota</taxon>
        <taxon>Metamonada</taxon>
        <taxon>Diplomonadida</taxon>
        <taxon>Hexamitidae</taxon>
        <taxon>Hexamitinae</taxon>
        <taxon>Hexamita</taxon>
    </lineage>
</organism>
<dbReference type="Proteomes" id="UP001642409">
    <property type="component" value="Unassembled WGS sequence"/>
</dbReference>
<keyword evidence="4" id="KW-1185">Reference proteome</keyword>
<keyword evidence="1" id="KW-0472">Membrane</keyword>
<dbReference type="AlphaFoldDB" id="A0AA86Q478"/>
<protein>
    <submittedName>
        <fullName evidence="3">Hypothetical_protein</fullName>
    </submittedName>
</protein>
<proteinExistence type="predicted"/>
<comment type="caution">
    <text evidence="2">The sequence shown here is derived from an EMBL/GenBank/DDBJ whole genome shotgun (WGS) entry which is preliminary data.</text>
</comment>
<dbReference type="EMBL" id="CAXDID020000253">
    <property type="protein sequence ID" value="CAL6064970.1"/>
    <property type="molecule type" value="Genomic_DNA"/>
</dbReference>
<feature type="transmembrane region" description="Helical" evidence="1">
    <location>
        <begin position="45"/>
        <end position="63"/>
    </location>
</feature>
<evidence type="ECO:0000313" key="2">
    <source>
        <dbReference type="EMBL" id="CAI9945965.1"/>
    </source>
</evidence>
<evidence type="ECO:0000313" key="4">
    <source>
        <dbReference type="Proteomes" id="UP001642409"/>
    </source>
</evidence>
<sequence>MDTYPYLDNPQTEQSVYHCPSTKIYAPRMKTQDINWDGDTMLQHYMAIPIFIVICSLVHIYCFQQRVFLHKKNQKAFKQNIRVDVIDNQPTTDNKDIMFNIQLMQ</sequence>
<dbReference type="EMBL" id="CATOUU010000755">
    <property type="protein sequence ID" value="CAI9945965.1"/>
    <property type="molecule type" value="Genomic_DNA"/>
</dbReference>
<gene>
    <name evidence="2" type="ORF">HINF_LOCUS33610</name>
    <name evidence="3" type="ORF">HINF_LOCUS51613</name>
</gene>
<accession>A0AA86Q478</accession>
<reference evidence="2" key="1">
    <citation type="submission" date="2023-06" db="EMBL/GenBank/DDBJ databases">
        <authorList>
            <person name="Kurt Z."/>
        </authorList>
    </citation>
    <scope>NUCLEOTIDE SEQUENCE</scope>
</reference>